<evidence type="ECO:0000313" key="3">
    <source>
        <dbReference type="EMBL" id="GLB67407.1"/>
    </source>
</evidence>
<protein>
    <recommendedName>
        <fullName evidence="2">PH domain-containing protein</fullName>
    </recommendedName>
</protein>
<feature type="domain" description="PH" evidence="2">
    <location>
        <begin position="36"/>
        <end position="155"/>
    </location>
</feature>
<feature type="transmembrane region" description="Helical" evidence="1">
    <location>
        <begin position="6"/>
        <end position="25"/>
    </location>
</feature>
<dbReference type="Pfam" id="PF25362">
    <property type="entry name" value="bPH_11"/>
    <property type="match status" value="1"/>
</dbReference>
<evidence type="ECO:0000313" key="4">
    <source>
        <dbReference type="Proteomes" id="UP001209654"/>
    </source>
</evidence>
<comment type="caution">
    <text evidence="3">The sequence shown here is derived from an EMBL/GenBank/DDBJ whole genome shotgun (WGS) entry which is preliminary data.</text>
</comment>
<organism evidence="3 4">
    <name type="scientific">Arthrobacter mangrovi</name>
    <dbReference type="NCBI Taxonomy" id="2966350"/>
    <lineage>
        <taxon>Bacteria</taxon>
        <taxon>Bacillati</taxon>
        <taxon>Actinomycetota</taxon>
        <taxon>Actinomycetes</taxon>
        <taxon>Micrococcales</taxon>
        <taxon>Micrococcaceae</taxon>
        <taxon>Arthrobacter</taxon>
    </lineage>
</organism>
<dbReference type="InterPro" id="IPR057446">
    <property type="entry name" value="PH_bac"/>
</dbReference>
<keyword evidence="4" id="KW-1185">Reference proteome</keyword>
<keyword evidence="1" id="KW-0812">Transmembrane</keyword>
<accession>A0ABQ5MTT1</accession>
<dbReference type="EMBL" id="BRVS01000007">
    <property type="protein sequence ID" value="GLB67407.1"/>
    <property type="molecule type" value="Genomic_DNA"/>
</dbReference>
<evidence type="ECO:0000256" key="1">
    <source>
        <dbReference type="SAM" id="Phobius"/>
    </source>
</evidence>
<keyword evidence="1" id="KW-0472">Membrane</keyword>
<sequence length="171" mass="18752">MDYLGPGLITLSLVVVLVGLVYFGWRNRLKRQQDVAPLPAVPEDLPAPVAAYEGQYVVTTTAGDWLDRLAVHSLGIRSNALLRVYPQGVLIERRGVPDLYLPASGISGVRTESGMVGKFVEKDGLAVITWSLGGRDVDTAFRNRHAAEKRPMLEHLRTFVPAVTDNDEDLS</sequence>
<proteinExistence type="predicted"/>
<name>A0ABQ5MTT1_9MICC</name>
<dbReference type="RefSeq" id="WP_264795537.1">
    <property type="nucleotide sequence ID" value="NZ_BRVS01000007.1"/>
</dbReference>
<reference evidence="3 4" key="1">
    <citation type="journal article" date="2023" name="Int. J. Syst. Evol. Microbiol.">
        <title>Arthrobacter mangrovi sp. nov., an actinobacterium isolated from the rhizosphere of a mangrove.</title>
        <authorList>
            <person name="Hamada M."/>
            <person name="Saitou S."/>
            <person name="Enomoto N."/>
            <person name="Nanri K."/>
            <person name="Hidaka K."/>
            <person name="Miura T."/>
            <person name="Tamura T."/>
        </authorList>
    </citation>
    <scope>NUCLEOTIDE SEQUENCE [LARGE SCALE GENOMIC DNA]</scope>
    <source>
        <strain evidence="3 4">NBRC 112813</strain>
    </source>
</reference>
<gene>
    <name evidence="3" type="ORF">AHIS1636_18470</name>
</gene>
<keyword evidence="1" id="KW-1133">Transmembrane helix</keyword>
<dbReference type="Proteomes" id="UP001209654">
    <property type="component" value="Unassembled WGS sequence"/>
</dbReference>
<evidence type="ECO:0000259" key="2">
    <source>
        <dbReference type="Pfam" id="PF25362"/>
    </source>
</evidence>